<dbReference type="KEGG" id="mec:Q7C_1774"/>
<dbReference type="GO" id="GO:0005524">
    <property type="term" value="F:ATP binding"/>
    <property type="evidence" value="ECO:0007669"/>
    <property type="project" value="InterPro"/>
</dbReference>
<accession>I1YJ22</accession>
<reference evidence="1 2" key="1">
    <citation type="journal article" date="2012" name="J. Bacteriol.">
        <title>Complete genome sequences of Methylophaga sp. strain JAM1 and Methylophaga sp. strain JAM7.</title>
        <authorList>
            <person name="Villeneuve C."/>
            <person name="Martineau C."/>
            <person name="Mauffrey F."/>
            <person name="Villemur R."/>
        </authorList>
    </citation>
    <scope>NUCLEOTIDE SEQUENCE [LARGE SCALE GENOMIC DNA]</scope>
    <source>
        <strain evidence="1 2">JAM7</strain>
    </source>
</reference>
<dbReference type="Pfam" id="PF01874">
    <property type="entry name" value="CitG"/>
    <property type="match status" value="1"/>
</dbReference>
<dbReference type="EMBL" id="CP003380">
    <property type="protein sequence ID" value="AFJ02915.1"/>
    <property type="molecule type" value="Genomic_DNA"/>
</dbReference>
<dbReference type="Proteomes" id="UP000009145">
    <property type="component" value="Chromosome"/>
</dbReference>
<dbReference type="PANTHER" id="PTHR42280:SF1">
    <property type="entry name" value="CITG FAMILY PROTEIN"/>
    <property type="match status" value="1"/>
</dbReference>
<proteinExistence type="predicted"/>
<dbReference type="STRING" id="754477.Q7C_1774"/>
<evidence type="ECO:0000313" key="1">
    <source>
        <dbReference type="EMBL" id="AFJ02915.1"/>
    </source>
</evidence>
<dbReference type="AlphaFoldDB" id="I1YJ22"/>
<dbReference type="eggNOG" id="COG1767">
    <property type="taxonomic scope" value="Bacteria"/>
</dbReference>
<sequence>MLSETDLATCIRRACELEVMAPKPGNVNPQSDGHDMLIDDFLRSAAAIAPVMARPEFTVGERILAGVQATRKVVNCNTNLGIILLFAPIIQAVYQSRHFLDIRPMLRHVLATLTVYDAELSYQAIQLAEAGGLGKQVDQDISRKPTITLLAAMKLAENRDTIARQYTNNFNEVWEIAFKQLTKALNCGEKVEWAAAFAYLNVLARVPDTLISRKYSRRLAQSTSEQAQRFIAKMTQIASIHSLQDEFHDWDQQLKRQAINPGTTADMIAAALLLHQLSETADANRISVAQCI</sequence>
<dbReference type="HOGENOM" id="CLU_063627_1_0_6"/>
<dbReference type="Gene3D" id="1.10.4200.10">
    <property type="entry name" value="Triphosphoribosyl-dephospho-CoA protein"/>
    <property type="match status" value="1"/>
</dbReference>
<dbReference type="InterPro" id="IPR002736">
    <property type="entry name" value="CitG"/>
</dbReference>
<protein>
    <submittedName>
        <fullName evidence="1">Triphosphoribosyl-dephospho-CoA synthetase</fullName>
    </submittedName>
</protein>
<name>I1YJ22_METFJ</name>
<dbReference type="GO" id="GO:0046917">
    <property type="term" value="F:triphosphoribosyl-dephospho-CoA synthase activity"/>
    <property type="evidence" value="ECO:0007669"/>
    <property type="project" value="InterPro"/>
</dbReference>
<gene>
    <name evidence="1" type="ordered locus">Q7C_1774</name>
</gene>
<dbReference type="RefSeq" id="WP_014704335.1">
    <property type="nucleotide sequence ID" value="NC_017856.1"/>
</dbReference>
<organism evidence="1 2">
    <name type="scientific">Methylophaga frappieri (strain ATCC BAA-2434 / DSM 25690 / JAM7)</name>
    <dbReference type="NCBI Taxonomy" id="754477"/>
    <lineage>
        <taxon>Bacteria</taxon>
        <taxon>Pseudomonadati</taxon>
        <taxon>Pseudomonadota</taxon>
        <taxon>Gammaproteobacteria</taxon>
        <taxon>Thiotrichales</taxon>
        <taxon>Piscirickettsiaceae</taxon>
        <taxon>Methylophaga</taxon>
    </lineage>
</organism>
<dbReference type="OrthoDB" id="8525901at2"/>
<dbReference type="PATRIC" id="fig|754477.3.peg.1745"/>
<evidence type="ECO:0000313" key="2">
    <source>
        <dbReference type="Proteomes" id="UP000009145"/>
    </source>
</evidence>
<keyword evidence="2" id="KW-1185">Reference proteome</keyword>
<dbReference type="PANTHER" id="PTHR42280">
    <property type="entry name" value="CITG FAMILY PROTEIN"/>
    <property type="match status" value="1"/>
</dbReference>